<reference evidence="1 2" key="1">
    <citation type="submission" date="2019-07" db="EMBL/GenBank/DDBJ databases">
        <title>Microbispora hainanensis DSM 45428.</title>
        <authorList>
            <person name="Thawai C."/>
        </authorList>
    </citation>
    <scope>NUCLEOTIDE SEQUENCE [LARGE SCALE GENOMIC DNA]</scope>
    <source>
        <strain evidence="1 2">DSM 45428</strain>
    </source>
</reference>
<dbReference type="AlphaFoldDB" id="A0A544XXS5"/>
<evidence type="ECO:0000313" key="2">
    <source>
        <dbReference type="Proteomes" id="UP000316541"/>
    </source>
</evidence>
<dbReference type="Proteomes" id="UP000316541">
    <property type="component" value="Unassembled WGS sequence"/>
</dbReference>
<evidence type="ECO:0000313" key="1">
    <source>
        <dbReference type="EMBL" id="TQS09299.1"/>
    </source>
</evidence>
<gene>
    <name evidence="1" type="ORF">FLX08_38700</name>
</gene>
<comment type="caution">
    <text evidence="1">The sequence shown here is derived from an EMBL/GenBank/DDBJ whole genome shotgun (WGS) entry which is preliminary data.</text>
</comment>
<sequence>MKSVLYPEPPHLSVGLYCERGERELFARVCSSTVNAGAAFSKTIGTAPRCREFHLVSDLGVDYREIEAHPERIWNIVNGNDQELRPIRVGFQHKEFGLMFVTYDFSTQAGNHAVSLVTSAGPLGLPDDLQSTAEKKRAKKWAGKCVDMARSICEEVDPLYAAIGIEMSMPTPLMLRSGALGLGDIFVSNRLLAGAPRLGGRLSEYFSGGHVSTWKNGAFFSSWGMLNPVGKTAPDTETLSFKVAELLGRTLTSWTDGPNGDHIRRCGT</sequence>
<dbReference type="EMBL" id="VIRM01000089">
    <property type="protein sequence ID" value="TQS09299.1"/>
    <property type="molecule type" value="Genomic_DNA"/>
</dbReference>
<name>A0A544XXS5_9ACTN</name>
<accession>A0A544XXS5</accession>
<protein>
    <submittedName>
        <fullName evidence="1">Uncharacterized protein</fullName>
    </submittedName>
</protein>
<proteinExistence type="predicted"/>
<organism evidence="1 2">
    <name type="scientific">Microbispora hainanensis</name>
    <dbReference type="NCBI Taxonomy" id="568844"/>
    <lineage>
        <taxon>Bacteria</taxon>
        <taxon>Bacillati</taxon>
        <taxon>Actinomycetota</taxon>
        <taxon>Actinomycetes</taxon>
        <taxon>Streptosporangiales</taxon>
        <taxon>Streptosporangiaceae</taxon>
        <taxon>Microbispora</taxon>
    </lineage>
</organism>
<dbReference type="RefSeq" id="WP_142625234.1">
    <property type="nucleotide sequence ID" value="NZ_VIRM01000089.1"/>
</dbReference>